<dbReference type="AlphaFoldDB" id="A0A2P4YVS3"/>
<accession>A0A2P4YVS3</accession>
<reference evidence="1 2" key="1">
    <citation type="journal article" date="2017" name="Genome Biol. Evol.">
        <title>Phytophthora megakarya and P. palmivora, closely related causal agents of cacao black pod rot, underwent increases in genome sizes and gene numbers by different mechanisms.</title>
        <authorList>
            <person name="Ali S.S."/>
            <person name="Shao J."/>
            <person name="Lary D.J."/>
            <person name="Kronmiller B."/>
            <person name="Shen D."/>
            <person name="Strem M.D."/>
            <person name="Amoako-Attah I."/>
            <person name="Akrofi A.Y."/>
            <person name="Begoude B.A."/>
            <person name="Ten Hoopen G.M."/>
            <person name="Coulibaly K."/>
            <person name="Kebe B.I."/>
            <person name="Melnick R.L."/>
            <person name="Guiltinan M.J."/>
            <person name="Tyler B.M."/>
            <person name="Meinhardt L.W."/>
            <person name="Bailey B.A."/>
        </authorList>
    </citation>
    <scope>NUCLEOTIDE SEQUENCE [LARGE SCALE GENOMIC DNA]</scope>
    <source>
        <strain evidence="2">sbr112.9</strain>
    </source>
</reference>
<gene>
    <name evidence="1" type="ORF">PHPALM_82</name>
</gene>
<organism evidence="1 2">
    <name type="scientific">Phytophthora palmivora</name>
    <dbReference type="NCBI Taxonomy" id="4796"/>
    <lineage>
        <taxon>Eukaryota</taxon>
        <taxon>Sar</taxon>
        <taxon>Stramenopiles</taxon>
        <taxon>Oomycota</taxon>
        <taxon>Peronosporomycetes</taxon>
        <taxon>Peronosporales</taxon>
        <taxon>Peronosporaceae</taxon>
        <taxon>Phytophthora</taxon>
    </lineage>
</organism>
<dbReference type="OrthoDB" id="122630at2759"/>
<dbReference type="EMBL" id="NCKW01000005">
    <property type="protein sequence ID" value="POM81889.1"/>
    <property type="molecule type" value="Genomic_DNA"/>
</dbReference>
<evidence type="ECO:0000313" key="1">
    <source>
        <dbReference type="EMBL" id="POM81889.1"/>
    </source>
</evidence>
<keyword evidence="2" id="KW-1185">Reference proteome</keyword>
<name>A0A2P4YVS3_9STRA</name>
<sequence length="133" mass="15366">MNFLKSKKTSTQATLLVSPLICVYAVWRSVLGYGPPADVRPMVVRMKSDYRSYKAKARKCAPEYQVFLESFNDMLVKLGWVYENPMSRWLAPRYRYANVETLDYKPFNMQTEPMGGLMPNLHVDLENGIGNYP</sequence>
<proteinExistence type="predicted"/>
<comment type="caution">
    <text evidence="1">The sequence shown here is derived from an EMBL/GenBank/DDBJ whole genome shotgun (WGS) entry which is preliminary data.</text>
</comment>
<dbReference type="Proteomes" id="UP000237271">
    <property type="component" value="Unassembled WGS sequence"/>
</dbReference>
<protein>
    <submittedName>
        <fullName evidence="1">Uncharacterized protein</fullName>
    </submittedName>
</protein>
<evidence type="ECO:0000313" key="2">
    <source>
        <dbReference type="Proteomes" id="UP000237271"/>
    </source>
</evidence>